<keyword evidence="2" id="KW-1185">Reference proteome</keyword>
<reference evidence="2" key="1">
    <citation type="journal article" date="2010" name="Science">
        <title>Signatures of adaptation to obligate biotrophy in the Hyaloperonospora arabidopsidis genome.</title>
        <authorList>
            <person name="Baxter L."/>
            <person name="Tripathy S."/>
            <person name="Ishaque N."/>
            <person name="Boot N."/>
            <person name="Cabral A."/>
            <person name="Kemen E."/>
            <person name="Thines M."/>
            <person name="Ah-Fong A."/>
            <person name="Anderson R."/>
            <person name="Badejoko W."/>
            <person name="Bittner-Eddy P."/>
            <person name="Boore J.L."/>
            <person name="Chibucos M.C."/>
            <person name="Coates M."/>
            <person name="Dehal P."/>
            <person name="Delehaunty K."/>
            <person name="Dong S."/>
            <person name="Downton P."/>
            <person name="Dumas B."/>
            <person name="Fabro G."/>
            <person name="Fronick C."/>
            <person name="Fuerstenberg S.I."/>
            <person name="Fulton L."/>
            <person name="Gaulin E."/>
            <person name="Govers F."/>
            <person name="Hughes L."/>
            <person name="Humphray S."/>
            <person name="Jiang R.H."/>
            <person name="Judelson H."/>
            <person name="Kamoun S."/>
            <person name="Kyung K."/>
            <person name="Meijer H."/>
            <person name="Minx P."/>
            <person name="Morris P."/>
            <person name="Nelson J."/>
            <person name="Phuntumart V."/>
            <person name="Qutob D."/>
            <person name="Rehmany A."/>
            <person name="Rougon-Cardoso A."/>
            <person name="Ryden P."/>
            <person name="Torto-Alalibo T."/>
            <person name="Studholme D."/>
            <person name="Wang Y."/>
            <person name="Win J."/>
            <person name="Wood J."/>
            <person name="Clifton S.W."/>
            <person name="Rogers J."/>
            <person name="Van den Ackerveken G."/>
            <person name="Jones J.D."/>
            <person name="McDowell J.M."/>
            <person name="Beynon J."/>
            <person name="Tyler B.M."/>
        </authorList>
    </citation>
    <scope>NUCLEOTIDE SEQUENCE [LARGE SCALE GENOMIC DNA]</scope>
    <source>
        <strain evidence="2">Emoy2</strain>
    </source>
</reference>
<dbReference type="EnsemblProtists" id="HpaT810950">
    <property type="protein sequence ID" value="HpaP810950"/>
    <property type="gene ID" value="HpaG810950"/>
</dbReference>
<name>M4BWP9_HYAAE</name>
<organism evidence="1 2">
    <name type="scientific">Hyaloperonospora arabidopsidis (strain Emoy2)</name>
    <name type="common">Downy mildew agent</name>
    <name type="synonym">Peronospora arabidopsidis</name>
    <dbReference type="NCBI Taxonomy" id="559515"/>
    <lineage>
        <taxon>Eukaryota</taxon>
        <taxon>Sar</taxon>
        <taxon>Stramenopiles</taxon>
        <taxon>Oomycota</taxon>
        <taxon>Peronosporomycetes</taxon>
        <taxon>Peronosporales</taxon>
        <taxon>Peronosporaceae</taxon>
        <taxon>Hyaloperonospora</taxon>
    </lineage>
</organism>
<evidence type="ECO:0000313" key="2">
    <source>
        <dbReference type="Proteomes" id="UP000011713"/>
    </source>
</evidence>
<reference evidence="1" key="2">
    <citation type="submission" date="2015-06" db="UniProtKB">
        <authorList>
            <consortium name="EnsemblProtists"/>
        </authorList>
    </citation>
    <scope>IDENTIFICATION</scope>
    <source>
        <strain evidence="1">Emoy2</strain>
    </source>
</reference>
<dbReference type="VEuPathDB" id="FungiDB:HpaG810950"/>
<proteinExistence type="predicted"/>
<sequence>MRGASVADLTPLNPLVSLVEPVQTGCMTAVCRRHHLAASASVRKRLNALRTMRPLSLLSQRNTCASRGSASQE</sequence>
<dbReference type="Proteomes" id="UP000011713">
    <property type="component" value="Unassembled WGS sequence"/>
</dbReference>
<dbReference type="InParanoid" id="M4BWP9"/>
<accession>M4BWP9</accession>
<protein>
    <submittedName>
        <fullName evidence="1">Uncharacterized protein</fullName>
    </submittedName>
</protein>
<dbReference type="HOGENOM" id="CLU_2710105_0_0_1"/>
<dbReference type="EMBL" id="JH598006">
    <property type="status" value="NOT_ANNOTATED_CDS"/>
    <property type="molecule type" value="Genomic_DNA"/>
</dbReference>
<dbReference type="AlphaFoldDB" id="M4BWP9"/>
<evidence type="ECO:0000313" key="1">
    <source>
        <dbReference type="EnsemblProtists" id="HpaP810950"/>
    </source>
</evidence>